<dbReference type="Gene3D" id="1.10.10.10">
    <property type="entry name" value="Winged helix-like DNA-binding domain superfamily/Winged helix DNA-binding domain"/>
    <property type="match status" value="1"/>
</dbReference>
<dbReference type="GO" id="GO:0006367">
    <property type="term" value="P:transcription initiation at RNA polymerase II promoter"/>
    <property type="evidence" value="ECO:0007669"/>
    <property type="project" value="InterPro"/>
</dbReference>
<dbReference type="STRING" id="693661.Arcve_0204"/>
<dbReference type="InterPro" id="IPR002853">
    <property type="entry name" value="TFIIE_asu"/>
</dbReference>
<protein>
    <recommendedName>
        <fullName evidence="4 5">Transcription factor E</fullName>
        <shortName evidence="4">TFE</shortName>
    </recommendedName>
    <alternativeName>
        <fullName evidence="4">TFIIE subunit alpha homolog</fullName>
    </alternativeName>
    <alternativeName>
        <fullName evidence="4">Transcription initiation factor TFIIE</fullName>
    </alternativeName>
</protein>
<dbReference type="HOGENOM" id="CLU_100097_0_0_2"/>
<dbReference type="InterPro" id="IPR036388">
    <property type="entry name" value="WH-like_DNA-bd_sf"/>
</dbReference>
<comment type="domain">
    <text evidence="4">The winged helix domain is involved in binding to DNA in the preinitiation complex.</text>
</comment>
<evidence type="ECO:0000259" key="6">
    <source>
        <dbReference type="PROSITE" id="PS51344"/>
    </source>
</evidence>
<dbReference type="EMBL" id="CP002588">
    <property type="protein sequence ID" value="AEA46242.1"/>
    <property type="molecule type" value="Genomic_DNA"/>
</dbReference>
<sequence>MQSDELIRELIERVAGDVGLIIYTLRPKREFTDEELSAELGIEINDVRKSLFALYELGLAEYRRKRDDETGWMEYYWKINYDKQNEVLRRELLKTRRKLEEKLEMEEASVYYICVNGCIKVNYEEAMEFNFMCPRCGGFLEYFDTSLIVEKVREEIEKIDEMLSNLQ</sequence>
<comment type="subunit">
    <text evidence="4">Monomer. Interaction with RNA polymerase subunits RpoF and RpoE is necessary for Tfe stimulatory transcription activity. Able to interact with Tbp and RNA polymerase in the absence of DNA promoter. Interacts both with the preinitiation and elongation complexes.</text>
</comment>
<evidence type="ECO:0000256" key="5">
    <source>
        <dbReference type="NCBIfam" id="TIGR00373"/>
    </source>
</evidence>
<reference evidence="7 8" key="1">
    <citation type="submission" date="2011-03" db="EMBL/GenBank/DDBJ databases">
        <title>The complete genome of Archaeoglobus veneficus SNP6.</title>
        <authorList>
            <consortium name="US DOE Joint Genome Institute (JGI-PGF)"/>
            <person name="Lucas S."/>
            <person name="Copeland A."/>
            <person name="Lapidus A."/>
            <person name="Bruce D."/>
            <person name="Goodwin L."/>
            <person name="Pitluck S."/>
            <person name="Kyrpides N."/>
            <person name="Mavromatis K."/>
            <person name="Pagani I."/>
            <person name="Ivanova N."/>
            <person name="Mikhailova N."/>
            <person name="Lu M."/>
            <person name="Detter J.C."/>
            <person name="Tapia R."/>
            <person name="Han C."/>
            <person name="Land M."/>
            <person name="Hauser L."/>
            <person name="Markowitz V."/>
            <person name="Cheng J.-F."/>
            <person name="Hugenholtz P."/>
            <person name="Woyke T."/>
            <person name="Wu D."/>
            <person name="Spring S."/>
            <person name="Brambilla E."/>
            <person name="Klenk H.-P."/>
            <person name="Eisen J.A."/>
        </authorList>
    </citation>
    <scope>NUCLEOTIDE SEQUENCE [LARGE SCALE GENOMIC DNA]</scope>
    <source>
        <strain>SNP6</strain>
    </source>
</reference>
<dbReference type="AlphaFoldDB" id="F2KNL4"/>
<evidence type="ECO:0000256" key="3">
    <source>
        <dbReference type="ARBA" id="ARBA00023163"/>
    </source>
</evidence>
<evidence type="ECO:0000313" key="7">
    <source>
        <dbReference type="EMBL" id="AEA46242.1"/>
    </source>
</evidence>
<dbReference type="HAMAP" id="MF_01909">
    <property type="entry name" value="TFE_arch"/>
    <property type="match status" value="1"/>
</dbReference>
<dbReference type="KEGG" id="ave:Arcve_0204"/>
<keyword evidence="1 4" id="KW-0805">Transcription regulation</keyword>
<proteinExistence type="inferred from homology"/>
<dbReference type="PIRSF" id="PIRSF006373">
    <property type="entry name" value="TF_E_archaea"/>
    <property type="match status" value="1"/>
</dbReference>
<gene>
    <name evidence="4" type="primary">tfe</name>
    <name evidence="7" type="ordered locus">Arcve_0204</name>
</gene>
<dbReference type="InterPro" id="IPR024550">
    <property type="entry name" value="TFIIEa/SarR/Rpc3_HTH_dom"/>
</dbReference>
<dbReference type="eggNOG" id="arCOG04270">
    <property type="taxonomic scope" value="Archaea"/>
</dbReference>
<dbReference type="Proteomes" id="UP000008136">
    <property type="component" value="Chromosome"/>
</dbReference>
<feature type="domain" description="HTH TFE/IIEalpha-type" evidence="6">
    <location>
        <begin position="1"/>
        <end position="85"/>
    </location>
</feature>
<dbReference type="SMART" id="SM00531">
    <property type="entry name" value="TFIIE"/>
    <property type="match status" value="1"/>
</dbReference>
<comment type="similarity">
    <text evidence="4">Belongs to the TFE family.</text>
</comment>
<dbReference type="OrthoDB" id="5935at2157"/>
<dbReference type="GO" id="GO:0006355">
    <property type="term" value="P:regulation of DNA-templated transcription"/>
    <property type="evidence" value="ECO:0007669"/>
    <property type="project" value="UniProtKB-UniRule"/>
</dbReference>
<dbReference type="Pfam" id="PF02002">
    <property type="entry name" value="TFIIE_alpha"/>
    <property type="match status" value="1"/>
</dbReference>
<dbReference type="InterPro" id="IPR016481">
    <property type="entry name" value="TF_E_archaea"/>
</dbReference>
<dbReference type="InterPro" id="IPR036390">
    <property type="entry name" value="WH_DNA-bd_sf"/>
</dbReference>
<keyword evidence="8" id="KW-1185">Reference proteome</keyword>
<dbReference type="PANTHER" id="PTHR13097">
    <property type="entry name" value="TRANSCRIPTION INITIATION FACTOR IIE, ALPHA SUBUNIT"/>
    <property type="match status" value="1"/>
</dbReference>
<evidence type="ECO:0000256" key="2">
    <source>
        <dbReference type="ARBA" id="ARBA00023125"/>
    </source>
</evidence>
<accession>F2KNL4</accession>
<dbReference type="GO" id="GO:0003677">
    <property type="term" value="F:DNA binding"/>
    <property type="evidence" value="ECO:0007669"/>
    <property type="project" value="UniProtKB-KW"/>
</dbReference>
<organism evidence="7 8">
    <name type="scientific">Archaeoglobus veneficus (strain DSM 11195 / SNP6)</name>
    <dbReference type="NCBI Taxonomy" id="693661"/>
    <lineage>
        <taxon>Archaea</taxon>
        <taxon>Methanobacteriati</taxon>
        <taxon>Methanobacteriota</taxon>
        <taxon>Archaeoglobi</taxon>
        <taxon>Archaeoglobales</taxon>
        <taxon>Archaeoglobaceae</taxon>
        <taxon>Archaeoglobus</taxon>
    </lineage>
</organism>
<keyword evidence="3 4" id="KW-0804">Transcription</keyword>
<keyword evidence="2 4" id="KW-0238">DNA-binding</keyword>
<dbReference type="InterPro" id="IPR017919">
    <property type="entry name" value="TFIIE/TFIIEa_HTH"/>
</dbReference>
<dbReference type="PROSITE" id="PS51344">
    <property type="entry name" value="HTH_TFE_IIE"/>
    <property type="match status" value="1"/>
</dbReference>
<evidence type="ECO:0000313" key="8">
    <source>
        <dbReference type="Proteomes" id="UP000008136"/>
    </source>
</evidence>
<dbReference type="InterPro" id="IPR039997">
    <property type="entry name" value="TFE"/>
</dbReference>
<evidence type="ECO:0000256" key="1">
    <source>
        <dbReference type="ARBA" id="ARBA00023015"/>
    </source>
</evidence>
<comment type="function">
    <text evidence="4">Transcription factor that plays a role in the activation of archaeal genes transcribed by RNA polymerase. Facilitates transcription initiation by enhancing TATA-box recognition by TATA-box-binding protein (Tbp), and transcription factor B (Tfb) and RNA polymerase recruitment. Not absolutely required for transcription in vitro, but particularly important in cases where Tbp or Tfb function is not optimal. It dynamically alters the nucleic acid-binding properties of RNA polymerases by stabilizing the initiation complex and destabilizing elongation complexes. Seems to translocate with the RNA polymerase following initiation and acts by binding to the non template strand of the transcription bubble in elongation complexes.</text>
</comment>
<evidence type="ECO:0000256" key="4">
    <source>
        <dbReference type="HAMAP-Rule" id="MF_01909"/>
    </source>
</evidence>
<dbReference type="SUPFAM" id="SSF46785">
    <property type="entry name" value="Winged helix' DNA-binding domain"/>
    <property type="match status" value="1"/>
</dbReference>
<name>F2KNL4_ARCVS</name>
<dbReference type="PANTHER" id="PTHR13097:SF7">
    <property type="entry name" value="GENERAL TRANSCRIPTION FACTOR IIE SUBUNIT 1"/>
    <property type="match status" value="1"/>
</dbReference>
<dbReference type="NCBIfam" id="TIGR00373">
    <property type="entry name" value="transcription factor E"/>
    <property type="match status" value="1"/>
</dbReference>